<feature type="region of interest" description="Disordered" evidence="1">
    <location>
        <begin position="631"/>
        <end position="677"/>
    </location>
</feature>
<dbReference type="STRING" id="1664694.A0A0N1H8C5"/>
<dbReference type="InterPro" id="IPR045342">
    <property type="entry name" value="Etd1"/>
</dbReference>
<dbReference type="GO" id="GO:0005096">
    <property type="term" value="F:GTPase activator activity"/>
    <property type="evidence" value="ECO:0007669"/>
    <property type="project" value="InterPro"/>
</dbReference>
<dbReference type="GO" id="GO:1902412">
    <property type="term" value="P:regulation of mitotic cytokinesis"/>
    <property type="evidence" value="ECO:0007669"/>
    <property type="project" value="InterPro"/>
</dbReference>
<sequence>MEQRQEHAATLAAFGTIGIAVAGLALGAGEETLLLRPGKRKSPGSDGIYTSSPSLPPPSRRVVSDSATQTLSTPTPALPRPFSSSLFRRKSPIDPERASTSTSQNTQSRASSQQRIGLLHRRPFSAVDEDDERPQSSWKRRLSTMSSLNYTSPSSSTHKLDLSSTSNSTPGQRRSLSSNRLVKRATSQRLISADGLKGSLFRRPATSHQRSSSMMALSASNPAPTLRDAYLQQEEQQDQRPESSASIFRPFFSSGYARKRYGSAGPQFAPNTVATPYSQQATLVSPRAVQRHNTDADQTGFADSSATVAPPNRQRLKRSLSSFRRTGRTRYFTEPSISLSNQNAHGSIIPSTRSPLSPVSRSSTFDIDLPPGTPIFASSPPLIQAPRANPSINKRVSVIHSEVNTASSDNDTRLFSDDDSMDFQSDTAYDSLATRATVSSQSGYRQPKIETIFDESNEHVDGQVHTLEALMHQSTLNDSSSKPSPWQSPVGIGIQGWDDDDDQPMRDGDHLTLTPVKEHPFGSVEELNATPMPLRRVVPTMIGSSPPASVIRHPHHTLKTPSLEQDIDMDIEDEDSIDWSPKSNHDEPRSPVLPSNSPIARRQARLMDISESESKRSSIFDWSENQVAGSDIIPRPKTVHGKHANEQNRSRASGRKGPSAVHLRSQSVPVNRDNGNDLDLPAANAKFNTWGLGKKGVSEEWSDDFEFDDVDEPVPSLPVSTGNNTPGPRDSIRSVKVPQAIIDRQASVHQQFSQVQEFMSLVEELKRLRAQGLALGILESQSPHLWIDAENIINLATLNDEDEEPFQPHSPTSSDIFGEDASPNVRRISVEDNKRDSLNVRSFSGIATPPSATRPRGESLLQAKSFLQTIHQNRGDSASANSPYASRRDKLPFNTQDLRELVAKTGVITRDLKEVVRRAEGVNVSPQRTPQQRQPKYDPTLGQLFNPPSHSSPLPNGMSKPGLPKSRSANSYLSEGVGGGNENTPFNKLTMIEV</sequence>
<feature type="compositionally biased region" description="Polar residues" evidence="1">
    <location>
        <begin position="162"/>
        <end position="180"/>
    </location>
</feature>
<name>A0A0N1H8C5_9EURO</name>
<organism evidence="2 3">
    <name type="scientific">Cyphellophora attinorum</name>
    <dbReference type="NCBI Taxonomy" id="1664694"/>
    <lineage>
        <taxon>Eukaryota</taxon>
        <taxon>Fungi</taxon>
        <taxon>Dikarya</taxon>
        <taxon>Ascomycota</taxon>
        <taxon>Pezizomycotina</taxon>
        <taxon>Eurotiomycetes</taxon>
        <taxon>Chaetothyriomycetidae</taxon>
        <taxon>Chaetothyriales</taxon>
        <taxon>Cyphellophoraceae</taxon>
        <taxon>Cyphellophora</taxon>
    </lineage>
</organism>
<feature type="compositionally biased region" description="Acidic residues" evidence="1">
    <location>
        <begin position="565"/>
        <end position="577"/>
    </location>
</feature>
<reference evidence="2 3" key="1">
    <citation type="submission" date="2015-06" db="EMBL/GenBank/DDBJ databases">
        <title>Draft genome of the ant-associated black yeast Phialophora attae CBS 131958.</title>
        <authorList>
            <person name="Moreno L.F."/>
            <person name="Stielow B.J."/>
            <person name="de Hoog S."/>
            <person name="Vicente V.A."/>
            <person name="Weiss V.A."/>
            <person name="de Vries M."/>
            <person name="Cruz L.M."/>
            <person name="Souza E.M."/>
        </authorList>
    </citation>
    <scope>NUCLEOTIDE SEQUENCE [LARGE SCALE GENOMIC DNA]</scope>
    <source>
        <strain evidence="2 3">CBS 131958</strain>
    </source>
</reference>
<feature type="region of interest" description="Disordered" evidence="1">
    <location>
        <begin position="201"/>
        <end position="222"/>
    </location>
</feature>
<proteinExistence type="predicted"/>
<feature type="region of interest" description="Disordered" evidence="1">
    <location>
        <begin position="802"/>
        <end position="823"/>
    </location>
</feature>
<evidence type="ECO:0000313" key="3">
    <source>
        <dbReference type="Proteomes" id="UP000038010"/>
    </source>
</evidence>
<feature type="compositionally biased region" description="Polar residues" evidence="1">
    <location>
        <begin position="98"/>
        <end position="115"/>
    </location>
</feature>
<evidence type="ECO:0000256" key="1">
    <source>
        <dbReference type="SAM" id="MobiDB-lite"/>
    </source>
</evidence>
<dbReference type="RefSeq" id="XP_017999516.1">
    <property type="nucleotide sequence ID" value="XM_018143368.1"/>
</dbReference>
<dbReference type="Pfam" id="PF20162">
    <property type="entry name" value="Etd1"/>
    <property type="match status" value="1"/>
</dbReference>
<feature type="region of interest" description="Disordered" evidence="1">
    <location>
        <begin position="342"/>
        <end position="363"/>
    </location>
</feature>
<comment type="caution">
    <text evidence="2">The sequence shown here is derived from an EMBL/GenBank/DDBJ whole genome shotgun (WGS) entry which is preliminary data.</text>
</comment>
<evidence type="ECO:0000313" key="2">
    <source>
        <dbReference type="EMBL" id="KPI39553.1"/>
    </source>
</evidence>
<dbReference type="Proteomes" id="UP000038010">
    <property type="component" value="Unassembled WGS sequence"/>
</dbReference>
<feature type="compositionally biased region" description="Polar residues" evidence="1">
    <location>
        <begin position="924"/>
        <end position="934"/>
    </location>
</feature>
<feature type="compositionally biased region" description="Polar residues" evidence="1">
    <location>
        <begin position="206"/>
        <end position="222"/>
    </location>
</feature>
<dbReference type="VEuPathDB" id="FungiDB:AB675_3327"/>
<feature type="region of interest" description="Disordered" evidence="1">
    <location>
        <begin position="295"/>
        <end position="314"/>
    </location>
</feature>
<dbReference type="EMBL" id="LFJN01000014">
    <property type="protein sequence ID" value="KPI39553.1"/>
    <property type="molecule type" value="Genomic_DNA"/>
</dbReference>
<dbReference type="OrthoDB" id="5346713at2759"/>
<feature type="compositionally biased region" description="Low complexity" evidence="1">
    <location>
        <begin position="143"/>
        <end position="157"/>
    </location>
</feature>
<dbReference type="GeneID" id="28735248"/>
<gene>
    <name evidence="2" type="ORF">AB675_3327</name>
</gene>
<feature type="region of interest" description="Disordered" evidence="1">
    <location>
        <begin position="35"/>
        <end position="180"/>
    </location>
</feature>
<accession>A0A0N1H8C5</accession>
<protein>
    <submittedName>
        <fullName evidence="2">Uncharacterized protein</fullName>
    </submittedName>
</protein>
<keyword evidence="3" id="KW-1185">Reference proteome</keyword>
<dbReference type="AlphaFoldDB" id="A0A0N1H8C5"/>
<feature type="region of interest" description="Disordered" evidence="1">
    <location>
        <begin position="921"/>
        <end position="994"/>
    </location>
</feature>
<feature type="region of interest" description="Disordered" evidence="1">
    <location>
        <begin position="546"/>
        <end position="601"/>
    </location>
</feature>
<feature type="region of interest" description="Disordered" evidence="1">
    <location>
        <begin position="707"/>
        <end position="731"/>
    </location>
</feature>